<evidence type="ECO:0000256" key="4">
    <source>
        <dbReference type="ARBA" id="ARBA00023163"/>
    </source>
</evidence>
<keyword evidence="2" id="KW-0805">Transcription regulation</keyword>
<dbReference type="InterPro" id="IPR000847">
    <property type="entry name" value="LysR_HTH_N"/>
</dbReference>
<keyword evidence="3" id="KW-0238">DNA-binding</keyword>
<dbReference type="PROSITE" id="PS50931">
    <property type="entry name" value="HTH_LYSR"/>
    <property type="match status" value="1"/>
</dbReference>
<dbReference type="CDD" id="cd00995">
    <property type="entry name" value="PBP2_NikA_DppA_OppA_like"/>
    <property type="match status" value="1"/>
</dbReference>
<dbReference type="Pfam" id="PF00496">
    <property type="entry name" value="SBP_bac_5"/>
    <property type="match status" value="1"/>
</dbReference>
<dbReference type="Gene3D" id="1.10.10.10">
    <property type="entry name" value="Winged helix-like DNA-binding domain superfamily/Winged helix DNA-binding domain"/>
    <property type="match status" value="1"/>
</dbReference>
<dbReference type="InterPro" id="IPR039424">
    <property type="entry name" value="SBP_5"/>
</dbReference>
<dbReference type="Proteomes" id="UP001426770">
    <property type="component" value="Unassembled WGS sequence"/>
</dbReference>
<protein>
    <recommendedName>
        <fullName evidence="5">HTH lysR-type domain-containing protein</fullName>
    </recommendedName>
</protein>
<dbReference type="InterPro" id="IPR036390">
    <property type="entry name" value="WH_DNA-bd_sf"/>
</dbReference>
<dbReference type="PRINTS" id="PR00039">
    <property type="entry name" value="HTHLYSR"/>
</dbReference>
<sequence length="894" mass="93529">MDNGAEPEIDVLARAIDVHSLRILVAIERHGSISAAARALGYSQPTITQHVQRLEDRLGAAVVARTARSARLTPVGALLARHAPRIDASLTAAATELARALGSRAGQVRLAAPPDAIGPVVAPAAARLAALLPHVDVLIREAADGEAAVELVRSGAADIAVAPSPLFGRGLAAASRTGGMRSTFLFSEEVVALTDAPLPPDAGRVAPESLVEQPWIGGLGTCSDAVAAHVSRVAHAGDTAVSRTDAAIALASHGRGTAFVVEGALTGLSLPGHLRAVGLTPPVRRRIVATTLMESAEIPAVAAALRVLAAHQPSLVAVEATLDARRRSAGHRARFASLAGVGIVPTHPEETPTMALTSTGTLARVAVATAAGALALAGCTPTSESEPSATPDVVIGEDTGEEIESITVALPGSLSSLYVGQESGILNYYIAAVTQEGLLSIDADGALQPGLAESWEQPDPVTYVFDLRDDAVFQDGTPVTADDVVFSLEMARDETQSPGLAYYLTNVDTIEKSGDAQVTIRLLEPDAAFAANMTSAGAAFITSQAFWEEHGGDVGTSTSLLLGSGPYQVTEFVPDSHVAFERVDTWWGELPAVKSIRVDFISDESTRLLAAQSGDVDIAFNVPFAQAAQWEALDDMRVTYVNDLSYVGLYFNIGVAPFDDPAVRQAIAHAVNRDAFVSTLLDGHGEAATAIMTPESLTSVHSPEDARALLATIPQWEYDLEAAKAALAESSVPEGFTTEILTPNTGPQLGTAAQALAQDLAEVGITLNVREVPIEEWLASLDPSAGYGLNYMWYFSTLGDPAEIPTYLIGAGNPAQYDNAEVLELLSQVGAETDPAARIDLLVEAETLQAEDAINIPLWWGQSATGFANDLGVTDFSPFTFVSTWPTQLYRAGE</sequence>
<keyword evidence="4" id="KW-0804">Transcription</keyword>
<evidence type="ECO:0000256" key="2">
    <source>
        <dbReference type="ARBA" id="ARBA00023015"/>
    </source>
</evidence>
<dbReference type="CDD" id="cd00090">
    <property type="entry name" value="HTH_ARSR"/>
    <property type="match status" value="1"/>
</dbReference>
<evidence type="ECO:0000256" key="1">
    <source>
        <dbReference type="ARBA" id="ARBA00009437"/>
    </source>
</evidence>
<name>A0ABP9WIG1_9MICO</name>
<comment type="caution">
    <text evidence="6">The sequence shown here is derived from an EMBL/GenBank/DDBJ whole genome shotgun (WGS) entry which is preliminary data.</text>
</comment>
<evidence type="ECO:0000259" key="5">
    <source>
        <dbReference type="PROSITE" id="PS50931"/>
    </source>
</evidence>
<evidence type="ECO:0000256" key="3">
    <source>
        <dbReference type="ARBA" id="ARBA00023125"/>
    </source>
</evidence>
<reference evidence="6 7" key="1">
    <citation type="submission" date="2024-02" db="EMBL/GenBank/DDBJ databases">
        <title>Lysinimicrobium sediminis NBRC 112286.</title>
        <authorList>
            <person name="Ichikawa N."/>
            <person name="Katano-Makiyama Y."/>
            <person name="Hidaka K."/>
        </authorList>
    </citation>
    <scope>NUCLEOTIDE SEQUENCE [LARGE SCALE GENOMIC DNA]</scope>
    <source>
        <strain evidence="6 7">NBRC 112286</strain>
    </source>
</reference>
<dbReference type="InterPro" id="IPR011991">
    <property type="entry name" value="ArsR-like_HTH"/>
</dbReference>
<dbReference type="SUPFAM" id="SSF46785">
    <property type="entry name" value="Winged helix' DNA-binding domain"/>
    <property type="match status" value="1"/>
</dbReference>
<dbReference type="Pfam" id="PF03466">
    <property type="entry name" value="LysR_substrate"/>
    <property type="match status" value="1"/>
</dbReference>
<dbReference type="PANTHER" id="PTHR30290">
    <property type="entry name" value="PERIPLASMIC BINDING COMPONENT OF ABC TRANSPORTER"/>
    <property type="match status" value="1"/>
</dbReference>
<proteinExistence type="inferred from homology"/>
<dbReference type="Gene3D" id="3.40.190.10">
    <property type="entry name" value="Periplasmic binding protein-like II"/>
    <property type="match status" value="3"/>
</dbReference>
<organism evidence="6 7">
    <name type="scientific">Demequina sediminis</name>
    <dbReference type="NCBI Taxonomy" id="1930058"/>
    <lineage>
        <taxon>Bacteria</taxon>
        <taxon>Bacillati</taxon>
        <taxon>Actinomycetota</taxon>
        <taxon>Actinomycetes</taxon>
        <taxon>Micrococcales</taxon>
        <taxon>Demequinaceae</taxon>
        <taxon>Demequina</taxon>
    </lineage>
</organism>
<evidence type="ECO:0000313" key="7">
    <source>
        <dbReference type="Proteomes" id="UP001426770"/>
    </source>
</evidence>
<accession>A0ABP9WIG1</accession>
<dbReference type="EMBL" id="BAABRR010000011">
    <property type="protein sequence ID" value="GAA5519610.1"/>
    <property type="molecule type" value="Genomic_DNA"/>
</dbReference>
<dbReference type="InterPro" id="IPR005119">
    <property type="entry name" value="LysR_subst-bd"/>
</dbReference>
<dbReference type="Gene3D" id="3.90.76.10">
    <property type="entry name" value="Dipeptide-binding Protein, Domain 1"/>
    <property type="match status" value="1"/>
</dbReference>
<keyword evidence="7" id="KW-1185">Reference proteome</keyword>
<dbReference type="InterPro" id="IPR000914">
    <property type="entry name" value="SBP_5_dom"/>
</dbReference>
<dbReference type="RefSeq" id="WP_345379978.1">
    <property type="nucleotide sequence ID" value="NZ_BAABRR010000011.1"/>
</dbReference>
<evidence type="ECO:0000313" key="6">
    <source>
        <dbReference type="EMBL" id="GAA5519610.1"/>
    </source>
</evidence>
<dbReference type="Gene3D" id="3.10.105.10">
    <property type="entry name" value="Dipeptide-binding Protein, Domain 3"/>
    <property type="match status" value="1"/>
</dbReference>
<comment type="similarity">
    <text evidence="1">Belongs to the LysR transcriptional regulatory family.</text>
</comment>
<dbReference type="SUPFAM" id="SSF53850">
    <property type="entry name" value="Periplasmic binding protein-like II"/>
    <property type="match status" value="2"/>
</dbReference>
<gene>
    <name evidence="6" type="ORF">Lsed01_02061</name>
</gene>
<feature type="domain" description="HTH lysR-type" evidence="5">
    <location>
        <begin position="16"/>
        <end position="73"/>
    </location>
</feature>
<dbReference type="Pfam" id="PF00126">
    <property type="entry name" value="HTH_1"/>
    <property type="match status" value="1"/>
</dbReference>
<dbReference type="InterPro" id="IPR036388">
    <property type="entry name" value="WH-like_DNA-bd_sf"/>
</dbReference>